<dbReference type="RefSeq" id="XP_042566027.1">
    <property type="nucleotide sequence ID" value="XM_042710093.1"/>
</dbReference>
<dbReference type="GO" id="GO:0005634">
    <property type="term" value="C:nucleus"/>
    <property type="evidence" value="ECO:0007669"/>
    <property type="project" value="TreeGrafter"/>
</dbReference>
<protein>
    <submittedName>
        <fullName evidence="2">Serine protease FAM111A-like</fullName>
    </submittedName>
</protein>
<dbReference type="GeneID" id="122133595"/>
<dbReference type="AlphaFoldDB" id="A0A8M1KQ66"/>
<organism evidence="1 2">
    <name type="scientific">Clupea harengus</name>
    <name type="common">Atlantic herring</name>
    <dbReference type="NCBI Taxonomy" id="7950"/>
    <lineage>
        <taxon>Eukaryota</taxon>
        <taxon>Metazoa</taxon>
        <taxon>Chordata</taxon>
        <taxon>Craniata</taxon>
        <taxon>Vertebrata</taxon>
        <taxon>Euteleostomi</taxon>
        <taxon>Actinopterygii</taxon>
        <taxon>Neopterygii</taxon>
        <taxon>Teleostei</taxon>
        <taxon>Clupei</taxon>
        <taxon>Clupeiformes</taxon>
        <taxon>Clupeoidei</taxon>
        <taxon>Clupeidae</taxon>
        <taxon>Clupea</taxon>
    </lineage>
</organism>
<dbReference type="OrthoDB" id="10025068at2759"/>
<dbReference type="KEGG" id="char:122133595"/>
<gene>
    <name evidence="2" type="primary">LOC122133595</name>
</gene>
<reference evidence="2" key="1">
    <citation type="submission" date="2025-08" db="UniProtKB">
        <authorList>
            <consortium name="RefSeq"/>
        </authorList>
    </citation>
    <scope>IDENTIFICATION</scope>
</reference>
<evidence type="ECO:0000313" key="1">
    <source>
        <dbReference type="Proteomes" id="UP000515152"/>
    </source>
</evidence>
<accession>A0A8M1KQ66</accession>
<dbReference type="GO" id="GO:0006260">
    <property type="term" value="P:DNA replication"/>
    <property type="evidence" value="ECO:0007669"/>
    <property type="project" value="TreeGrafter"/>
</dbReference>
<sequence length="354" mass="39797">MTTTTKSERTKYENIANTTENLKISCAQFDSLVEQLNAPENVKNSGEVMQLPREEFSKEIQGFSLLTVKKLMVLGASVCQVRHNDKPIGTGCLLFEKCILTNAHVIRDARGQLLDKLSVSFNFEDLKTGSKQFAIKKKPLAYEYRYTPQHTMDYAVLELKTSAEALPPPLLKHYSAPPVTGGVIIIGHPAEGVKKMDMSLIIERSKQLDAVNKHILGNPENPQVIENAYFENRQKLDGSQIEYHSCFFHGSSGSPVFDDSGNMIGMHTGGYGYIKGEGSFDSVIEYAQPLLPILVSILRQTKDKRRYVWESFRAEKNTKLVVKHADDMDFRPESTNSCAWEHLTSDEEDMDVDP</sequence>
<name>A0A8M1KQ66_CLUHA</name>
<proteinExistence type="predicted"/>
<dbReference type="PANTHER" id="PTHR14389">
    <property type="entry name" value="SI:CH1073-475A24.1"/>
    <property type="match status" value="1"/>
</dbReference>
<evidence type="ECO:0000313" key="2">
    <source>
        <dbReference type="RefSeq" id="XP_042566027.1"/>
    </source>
</evidence>
<dbReference type="PANTHER" id="PTHR14389:SF3">
    <property type="entry name" value="PROTEIN FAM111A-LIKE"/>
    <property type="match status" value="1"/>
</dbReference>
<dbReference type="GO" id="GO:0000785">
    <property type="term" value="C:chromatin"/>
    <property type="evidence" value="ECO:0007669"/>
    <property type="project" value="TreeGrafter"/>
</dbReference>
<dbReference type="Proteomes" id="UP000515152">
    <property type="component" value="Chromosome 16"/>
</dbReference>
<dbReference type="Pfam" id="PF13365">
    <property type="entry name" value="Trypsin_2"/>
    <property type="match status" value="1"/>
</dbReference>
<keyword evidence="1" id="KW-1185">Reference proteome</keyword>